<evidence type="ECO:0000313" key="1">
    <source>
        <dbReference type="EMBL" id="MBB5270548.1"/>
    </source>
</evidence>
<evidence type="ECO:0000313" key="2">
    <source>
        <dbReference type="Proteomes" id="UP000532440"/>
    </source>
</evidence>
<dbReference type="SFLD" id="SFLDG01212">
    <property type="entry name" value="Phytoene_synthase_like"/>
    <property type="match status" value="1"/>
</dbReference>
<dbReference type="InterPro" id="IPR044843">
    <property type="entry name" value="Trans_IPPS_bact-type"/>
</dbReference>
<comment type="caution">
    <text evidence="1">The sequence shown here is derived from an EMBL/GenBank/DDBJ whole genome shotgun (WGS) entry which is preliminary data.</text>
</comment>
<dbReference type="Pfam" id="PF00494">
    <property type="entry name" value="SQS_PSY"/>
    <property type="match status" value="1"/>
</dbReference>
<dbReference type="PANTHER" id="PTHR31480">
    <property type="entry name" value="BIFUNCTIONAL LYCOPENE CYCLASE/PHYTOENE SYNTHASE"/>
    <property type="match status" value="1"/>
</dbReference>
<dbReference type="SFLD" id="SFLDS00005">
    <property type="entry name" value="Isoprenoid_Synthase_Type_I"/>
    <property type="match status" value="1"/>
</dbReference>
<organism evidence="1 2">
    <name type="scientific">Quisquiliibacterium transsilvanicum</name>
    <dbReference type="NCBI Taxonomy" id="1549638"/>
    <lineage>
        <taxon>Bacteria</taxon>
        <taxon>Pseudomonadati</taxon>
        <taxon>Pseudomonadota</taxon>
        <taxon>Betaproteobacteria</taxon>
        <taxon>Burkholderiales</taxon>
        <taxon>Burkholderiaceae</taxon>
        <taxon>Quisquiliibacterium</taxon>
    </lineage>
</organism>
<name>A0A7W8HG14_9BURK</name>
<reference evidence="1 2" key="1">
    <citation type="submission" date="2020-08" db="EMBL/GenBank/DDBJ databases">
        <title>Genomic Encyclopedia of Type Strains, Phase IV (KMG-IV): sequencing the most valuable type-strain genomes for metagenomic binning, comparative biology and taxonomic classification.</title>
        <authorList>
            <person name="Goeker M."/>
        </authorList>
    </citation>
    <scope>NUCLEOTIDE SEQUENCE [LARGE SCALE GENOMIC DNA]</scope>
    <source>
        <strain evidence="1 2">DSM 29781</strain>
    </source>
</reference>
<dbReference type="Gene3D" id="1.10.600.10">
    <property type="entry name" value="Farnesyl Diphosphate Synthase"/>
    <property type="match status" value="1"/>
</dbReference>
<proteinExistence type="predicted"/>
<dbReference type="SFLD" id="SFLDG01018">
    <property type="entry name" value="Squalene/Phytoene_Synthase_Lik"/>
    <property type="match status" value="1"/>
</dbReference>
<dbReference type="GO" id="GO:0051996">
    <property type="term" value="F:squalene synthase [NAD(P)H] activity"/>
    <property type="evidence" value="ECO:0007669"/>
    <property type="project" value="InterPro"/>
</dbReference>
<dbReference type="AlphaFoldDB" id="A0A7W8HG14"/>
<dbReference type="InterPro" id="IPR017827">
    <property type="entry name" value="HSQ_synthase_HpnC"/>
</dbReference>
<sequence length="284" mass="31160">MHATSAPGLVTGIDHYENFPVASVLVPRPLRPALIALYRFARFADDVADEGEAPPLARLAELDRLEAALRGAADPDHPVVAALRPHLEERRLSVDDCRALLSAFRQDVTVTRYRDFAELLDYCRRSADPVGHLVLELFGCRTPQTEPQSDAICSALQLVNFLQDVGPDWRRGRLYLPLESLAREGLDAQDVGAAVGAGAAGPALRRCIAAEARRAGALLESGAPLLRQVPRRLAWELRATLAGARRILELLEAGGHDPIACRPRLRWQDAPALLRLMHSPPRVR</sequence>
<dbReference type="RefSeq" id="WP_183963977.1">
    <property type="nucleotide sequence ID" value="NZ_BAABEW010000004.1"/>
</dbReference>
<dbReference type="SUPFAM" id="SSF48576">
    <property type="entry name" value="Terpenoid synthases"/>
    <property type="match status" value="1"/>
</dbReference>
<keyword evidence="2" id="KW-1185">Reference proteome</keyword>
<dbReference type="InterPro" id="IPR033904">
    <property type="entry name" value="Trans_IPPS_HH"/>
</dbReference>
<dbReference type="NCBIfam" id="TIGR03464">
    <property type="entry name" value="HpnC"/>
    <property type="match status" value="1"/>
</dbReference>
<dbReference type="InterPro" id="IPR008949">
    <property type="entry name" value="Isoprenoid_synthase_dom_sf"/>
</dbReference>
<dbReference type="GO" id="GO:0004311">
    <property type="term" value="F:geranylgeranyl diphosphate synthase activity"/>
    <property type="evidence" value="ECO:0007669"/>
    <property type="project" value="InterPro"/>
</dbReference>
<protein>
    <submittedName>
        <fullName evidence="1">Squalene synthase HpnC</fullName>
    </submittedName>
</protein>
<dbReference type="GO" id="GO:0016114">
    <property type="term" value="P:terpenoid biosynthetic process"/>
    <property type="evidence" value="ECO:0007669"/>
    <property type="project" value="UniProtKB-ARBA"/>
</dbReference>
<accession>A0A7W8HG14</accession>
<dbReference type="EMBL" id="JACHGB010000001">
    <property type="protein sequence ID" value="MBB5270548.1"/>
    <property type="molecule type" value="Genomic_DNA"/>
</dbReference>
<gene>
    <name evidence="1" type="ORF">HNQ70_000532</name>
</gene>
<dbReference type="CDD" id="cd00683">
    <property type="entry name" value="Trans_IPPS_HH"/>
    <property type="match status" value="1"/>
</dbReference>
<dbReference type="InterPro" id="IPR002060">
    <property type="entry name" value="Squ/phyt_synthse"/>
</dbReference>
<dbReference type="Proteomes" id="UP000532440">
    <property type="component" value="Unassembled WGS sequence"/>
</dbReference>